<accession>A0A9D4R0P4</accession>
<comment type="caution">
    <text evidence="1">The sequence shown here is derived from an EMBL/GenBank/DDBJ whole genome shotgun (WGS) entry which is preliminary data.</text>
</comment>
<organism evidence="1 2">
    <name type="scientific">Dreissena polymorpha</name>
    <name type="common">Zebra mussel</name>
    <name type="synonym">Mytilus polymorpha</name>
    <dbReference type="NCBI Taxonomy" id="45954"/>
    <lineage>
        <taxon>Eukaryota</taxon>
        <taxon>Metazoa</taxon>
        <taxon>Spiralia</taxon>
        <taxon>Lophotrochozoa</taxon>
        <taxon>Mollusca</taxon>
        <taxon>Bivalvia</taxon>
        <taxon>Autobranchia</taxon>
        <taxon>Heteroconchia</taxon>
        <taxon>Euheterodonta</taxon>
        <taxon>Imparidentia</taxon>
        <taxon>Neoheterodontei</taxon>
        <taxon>Myida</taxon>
        <taxon>Dreissenoidea</taxon>
        <taxon>Dreissenidae</taxon>
        <taxon>Dreissena</taxon>
    </lineage>
</organism>
<reference evidence="1" key="2">
    <citation type="submission" date="2020-11" db="EMBL/GenBank/DDBJ databases">
        <authorList>
            <person name="McCartney M.A."/>
            <person name="Auch B."/>
            <person name="Kono T."/>
            <person name="Mallez S."/>
            <person name="Becker A."/>
            <person name="Gohl D.M."/>
            <person name="Silverstein K.A.T."/>
            <person name="Koren S."/>
            <person name="Bechman K.B."/>
            <person name="Herman A."/>
            <person name="Abrahante J.E."/>
            <person name="Garbe J."/>
        </authorList>
    </citation>
    <scope>NUCLEOTIDE SEQUENCE</scope>
    <source>
        <strain evidence="1">Duluth1</strain>
        <tissue evidence="1">Whole animal</tissue>
    </source>
</reference>
<gene>
    <name evidence="1" type="ORF">DPMN_093214</name>
</gene>
<reference evidence="1" key="1">
    <citation type="journal article" date="2019" name="bioRxiv">
        <title>The Genome of the Zebra Mussel, Dreissena polymorpha: A Resource for Invasive Species Research.</title>
        <authorList>
            <person name="McCartney M.A."/>
            <person name="Auch B."/>
            <person name="Kono T."/>
            <person name="Mallez S."/>
            <person name="Zhang Y."/>
            <person name="Obille A."/>
            <person name="Becker A."/>
            <person name="Abrahante J.E."/>
            <person name="Garbe J."/>
            <person name="Badalamenti J.P."/>
            <person name="Herman A."/>
            <person name="Mangelson H."/>
            <person name="Liachko I."/>
            <person name="Sullivan S."/>
            <person name="Sone E.D."/>
            <person name="Koren S."/>
            <person name="Silverstein K.A.T."/>
            <person name="Beckman K.B."/>
            <person name="Gohl D.M."/>
        </authorList>
    </citation>
    <scope>NUCLEOTIDE SEQUENCE</scope>
    <source>
        <strain evidence="1">Duluth1</strain>
        <tissue evidence="1">Whole animal</tissue>
    </source>
</reference>
<evidence type="ECO:0000313" key="1">
    <source>
        <dbReference type="EMBL" id="KAH3850741.1"/>
    </source>
</evidence>
<evidence type="ECO:0000313" key="2">
    <source>
        <dbReference type="Proteomes" id="UP000828390"/>
    </source>
</evidence>
<dbReference type="AlphaFoldDB" id="A0A9D4R0P4"/>
<keyword evidence="2" id="KW-1185">Reference proteome</keyword>
<dbReference type="EMBL" id="JAIWYP010000003">
    <property type="protein sequence ID" value="KAH3850741.1"/>
    <property type="molecule type" value="Genomic_DNA"/>
</dbReference>
<dbReference type="Proteomes" id="UP000828390">
    <property type="component" value="Unassembled WGS sequence"/>
</dbReference>
<name>A0A9D4R0P4_DREPO</name>
<protein>
    <submittedName>
        <fullName evidence="1">Uncharacterized protein</fullName>
    </submittedName>
</protein>
<sequence>MSERSTAKGLQHTAPLLWPHLSSPAVVFIPETVCSSDHSECISGPKVRPVFPQHW</sequence>
<proteinExistence type="predicted"/>